<evidence type="ECO:0000256" key="2">
    <source>
        <dbReference type="ARBA" id="ARBA00022741"/>
    </source>
</evidence>
<dbReference type="Pfam" id="PF00498">
    <property type="entry name" value="FHA"/>
    <property type="match status" value="1"/>
</dbReference>
<evidence type="ECO:0000259" key="6">
    <source>
        <dbReference type="PROSITE" id="PS50006"/>
    </source>
</evidence>
<dbReference type="OrthoDB" id="9807790at2"/>
<dbReference type="Pfam" id="PF01580">
    <property type="entry name" value="FtsK_SpoIIIE"/>
    <property type="match status" value="2"/>
</dbReference>
<feature type="domain" description="FtsK" evidence="7">
    <location>
        <begin position="991"/>
        <end position="1184"/>
    </location>
</feature>
<dbReference type="PANTHER" id="PTHR22683">
    <property type="entry name" value="SPORULATION PROTEIN RELATED"/>
    <property type="match status" value="1"/>
</dbReference>
<evidence type="ECO:0000256" key="1">
    <source>
        <dbReference type="ARBA" id="ARBA00022553"/>
    </source>
</evidence>
<dbReference type="PROSITE" id="PS50901">
    <property type="entry name" value="FTSK"/>
    <property type="match status" value="2"/>
</dbReference>
<keyword evidence="9" id="KW-1185">Reference proteome</keyword>
<keyword evidence="1" id="KW-0597">Phosphoprotein</keyword>
<gene>
    <name evidence="8" type="ORF">EFY87_09915</name>
</gene>
<keyword evidence="5" id="KW-1133">Transmembrane helix</keyword>
<dbReference type="SUPFAM" id="SSF52540">
    <property type="entry name" value="P-loop containing nucleoside triphosphate hydrolases"/>
    <property type="match status" value="2"/>
</dbReference>
<feature type="binding site" evidence="4">
    <location>
        <begin position="685"/>
        <end position="692"/>
    </location>
    <ligand>
        <name>ATP</name>
        <dbReference type="ChEBI" id="CHEBI:30616"/>
    </ligand>
</feature>
<proteinExistence type="predicted"/>
<keyword evidence="3 4" id="KW-0067">ATP-binding</keyword>
<evidence type="ECO:0000256" key="5">
    <source>
        <dbReference type="SAM" id="Phobius"/>
    </source>
</evidence>
<comment type="caution">
    <text evidence="8">The sequence shown here is derived from an EMBL/GenBank/DDBJ whole genome shotgun (WGS) entry which is preliminary data.</text>
</comment>
<dbReference type="InterPro" id="IPR002543">
    <property type="entry name" value="FtsK_dom"/>
</dbReference>
<keyword evidence="5" id="KW-0812">Transmembrane</keyword>
<dbReference type="InterPro" id="IPR050206">
    <property type="entry name" value="FtsK/SpoIIIE/SftA"/>
</dbReference>
<sequence length="1472" mass="157494">MKLKLTYRPLGKRSTQDIVVTADATATAADLADALHSASPDAPLGQQLTLRVSDSRGGSRLLPPEVSLIQSGLRSGAAVELSRPEPDPSAVTGATVAVLRVTSGADKGVEVGLPIGSSAIGRAPDCAVRLSDPTVSKVHAQINVGERVEIVDLNSANGVHVGGVRVSRVVVEPGDRVTVGHTEITLGHVVAVGAEASVSTDVAFVRAPRVVPRPVQRAIELPELPQPQRSPRLPWLAMIAPLVMGVVLFLVMHTWTSVLFVAMSPILLLGNWWTTRSQAAREREAALRTFDVEFDQARTDFAQACATELSELRTMYPSVAECVQAIGGLGPVLWSRRPEHPEFLQVRLGTGPVASHLTSDKVRRSGYPDLTERLRALQHEYVTIDDAPVVADLREVGGIGLAGERTLVDGVARALVTQLAALHSPAEVVVVCMTSHAGRPRWAWLRWLPHTSSPHSPLEQHLSADPGATRILLAQLEDLVDSRAADMTGATAIRGPIGDESTSAQPVLPSILVVVDDSPVERARMIRVAERGPDVGVHVLWVSDRVAELPGACRSFLHVDAGGVTSAGMVRRGSIVGPITCESVGIEVATTIGRTLAPVVDAGAPVEDDSDLPRSVPMVSLLGQEECDDPDVVLARWKENESLTDRTGQVRRRRPASLRALVGHAGAEPFVLDLRVNGPHALVGGTTGAGKSEFLQSWVLGMAHANSPDRVTFLFVDYKGGSAFARCVALPHCVGLVTDLSPYLVRRALRSLRAELRYREHLLNAKQAKDLLELEQTGDPECPPSLIIVVDEFAALVGEVPEFVDGVVDVAQRGRSLGLHLILATQRPTGVIKENLRANTNLRVALRMADEQDSTDVLGVPMAAHFDPDIPGRGAAKSGPGRITPFQSAFPGSRTPAVAPPTPIQIADLGFGMPRVWESADRTVVTDESEPVPQDIERIVAAVSEAARRGRVPAPRKPWQETLADVYNLQRLSQRDDTQLVLGVLDDPDQQDQVLEHFRPDEDGNILYYGASGSGKSTALRSLALASAITPRGGPVHVYGLDFAGGALSVLEAMPNVAAIVPGDDDERVKRTFRLLRDVVEERAVRYSRTRAGTLTDYRKTAQRTDEPRFLVLLDGYSAFRAAYEGVIGNDAYYSQFLRLLADGRAVGVHFAMTADRAGAVPPSVSSAFLRRIVLRQADEESYSALGVPRDVIGPTSPPGRAMQVGLPQELQLAVLGESMNVAVQARDIDDLAAEVALHRPLRPAPIEALPSQVAADSLPRSIGGRPPLGIEDETLQPIAFAPQGVVLVGGPAQSGRTNAVAWLAIATSRVAPEATSVYLSARRSAVDMLPIWEYSAVGQDEIADLLPRLQGMAEVPSTGDVPGLCVFAEAFLDLNGSPVEAALLTLATTMRRNGHFFVAESETSAWGSFSMLGKEIRSSGTALLLTPDQQDGELVRGAALPRVRRTDFPPGRGYWIHAGRAARVQLPVAMG</sequence>
<dbReference type="SMART" id="SM00382">
    <property type="entry name" value="AAA"/>
    <property type="match status" value="2"/>
</dbReference>
<dbReference type="CDD" id="cd00060">
    <property type="entry name" value="FHA"/>
    <property type="match status" value="1"/>
</dbReference>
<keyword evidence="5" id="KW-0472">Membrane</keyword>
<dbReference type="SMART" id="SM00240">
    <property type="entry name" value="FHA"/>
    <property type="match status" value="1"/>
</dbReference>
<dbReference type="InterPro" id="IPR003593">
    <property type="entry name" value="AAA+_ATPase"/>
</dbReference>
<dbReference type="Proteomes" id="UP000271678">
    <property type="component" value="Unassembled WGS sequence"/>
</dbReference>
<evidence type="ECO:0000256" key="3">
    <source>
        <dbReference type="ARBA" id="ARBA00022840"/>
    </source>
</evidence>
<organism evidence="8 9">
    <name type="scientific">Flexivirga caeni</name>
    <dbReference type="NCBI Taxonomy" id="2294115"/>
    <lineage>
        <taxon>Bacteria</taxon>
        <taxon>Bacillati</taxon>
        <taxon>Actinomycetota</taxon>
        <taxon>Actinomycetes</taxon>
        <taxon>Micrococcales</taxon>
        <taxon>Dermacoccaceae</taxon>
        <taxon>Flexivirga</taxon>
    </lineage>
</organism>
<evidence type="ECO:0000313" key="9">
    <source>
        <dbReference type="Proteomes" id="UP000271678"/>
    </source>
</evidence>
<feature type="transmembrane region" description="Helical" evidence="5">
    <location>
        <begin position="233"/>
        <end position="251"/>
    </location>
</feature>
<dbReference type="Gene3D" id="3.40.50.300">
    <property type="entry name" value="P-loop containing nucleotide triphosphate hydrolases"/>
    <property type="match status" value="4"/>
</dbReference>
<dbReference type="GO" id="GO:0005524">
    <property type="term" value="F:ATP binding"/>
    <property type="evidence" value="ECO:0007669"/>
    <property type="project" value="UniProtKB-UniRule"/>
</dbReference>
<dbReference type="EMBL" id="RJJQ01000008">
    <property type="protein sequence ID" value="RNI22277.1"/>
    <property type="molecule type" value="Genomic_DNA"/>
</dbReference>
<keyword evidence="2 4" id="KW-0547">Nucleotide-binding</keyword>
<feature type="domain" description="FtsK" evidence="7">
    <location>
        <begin position="667"/>
        <end position="855"/>
    </location>
</feature>
<name>A0A3M9MAT2_9MICO</name>
<dbReference type="InterPro" id="IPR008984">
    <property type="entry name" value="SMAD_FHA_dom_sf"/>
</dbReference>
<dbReference type="SUPFAM" id="SSF49879">
    <property type="entry name" value="SMAD/FHA domain"/>
    <property type="match status" value="1"/>
</dbReference>
<dbReference type="GO" id="GO:0003677">
    <property type="term" value="F:DNA binding"/>
    <property type="evidence" value="ECO:0007669"/>
    <property type="project" value="InterPro"/>
</dbReference>
<dbReference type="InterPro" id="IPR027417">
    <property type="entry name" value="P-loop_NTPase"/>
</dbReference>
<dbReference type="PROSITE" id="PS50006">
    <property type="entry name" value="FHA_DOMAIN"/>
    <property type="match status" value="1"/>
</dbReference>
<dbReference type="RefSeq" id="WP_123271316.1">
    <property type="nucleotide sequence ID" value="NZ_RJJQ01000008.1"/>
</dbReference>
<accession>A0A3M9MAT2</accession>
<dbReference type="CDD" id="cd01127">
    <property type="entry name" value="TrwB_TraG_TraD_VirD4"/>
    <property type="match status" value="1"/>
</dbReference>
<evidence type="ECO:0000259" key="7">
    <source>
        <dbReference type="PROSITE" id="PS50901"/>
    </source>
</evidence>
<feature type="binding site" evidence="4">
    <location>
        <begin position="1010"/>
        <end position="1017"/>
    </location>
    <ligand>
        <name>ATP</name>
        <dbReference type="ChEBI" id="CHEBI:30616"/>
    </ligand>
</feature>
<dbReference type="InterPro" id="IPR000253">
    <property type="entry name" value="FHA_dom"/>
</dbReference>
<evidence type="ECO:0000313" key="8">
    <source>
        <dbReference type="EMBL" id="RNI22277.1"/>
    </source>
</evidence>
<protein>
    <submittedName>
        <fullName evidence="8">FHA domain-containing protein</fullName>
    </submittedName>
</protein>
<dbReference type="Gene3D" id="2.60.200.20">
    <property type="match status" value="1"/>
</dbReference>
<evidence type="ECO:0000256" key="4">
    <source>
        <dbReference type="PROSITE-ProRule" id="PRU00289"/>
    </source>
</evidence>
<reference evidence="8 9" key="1">
    <citation type="submission" date="2018-11" db="EMBL/GenBank/DDBJ databases">
        <title>Draft genome of Simplicispira Flexivirga sp. BO-16.</title>
        <authorList>
            <person name="Im W.T."/>
        </authorList>
    </citation>
    <scope>NUCLEOTIDE SEQUENCE [LARGE SCALE GENOMIC DNA]</scope>
    <source>
        <strain evidence="8 9">BO-16</strain>
    </source>
</reference>
<dbReference type="PANTHER" id="PTHR22683:SF1">
    <property type="entry name" value="TYPE VII SECRETION SYSTEM PROTEIN ESSC"/>
    <property type="match status" value="1"/>
</dbReference>
<feature type="domain" description="FHA" evidence="6">
    <location>
        <begin position="118"/>
        <end position="166"/>
    </location>
</feature>